<dbReference type="RefSeq" id="WP_189099392.1">
    <property type="nucleotide sequence ID" value="NZ_BMND01000015.1"/>
</dbReference>
<protein>
    <recommendedName>
        <fullName evidence="2">Ricin B lectin domain-containing protein</fullName>
    </recommendedName>
</protein>
<dbReference type="PROSITE" id="PS51318">
    <property type="entry name" value="TAT"/>
    <property type="match status" value="1"/>
</dbReference>
<dbReference type="GeneID" id="301549415"/>
<dbReference type="Proteomes" id="UP000600080">
    <property type="component" value="Unassembled WGS sequence"/>
</dbReference>
<keyword evidence="4" id="KW-1185">Reference proteome</keyword>
<reference evidence="4" key="1">
    <citation type="journal article" date="2019" name="Int. J. Syst. Evol. Microbiol.">
        <title>The Global Catalogue of Microorganisms (GCM) 10K type strain sequencing project: providing services to taxonomists for standard genome sequencing and annotation.</title>
        <authorList>
            <consortium name="The Broad Institute Genomics Platform"/>
            <consortium name="The Broad Institute Genome Sequencing Center for Infectious Disease"/>
            <person name="Wu L."/>
            <person name="Ma J."/>
        </authorList>
    </citation>
    <scope>NUCLEOTIDE SEQUENCE [LARGE SCALE GENOMIC DNA]</scope>
    <source>
        <strain evidence="4">CGMCC 4.7323</strain>
    </source>
</reference>
<dbReference type="CDD" id="cd00161">
    <property type="entry name" value="beta-trefoil_Ricin-like"/>
    <property type="match status" value="1"/>
</dbReference>
<keyword evidence="1" id="KW-0732">Signal</keyword>
<feature type="domain" description="Ricin B lectin" evidence="2">
    <location>
        <begin position="35"/>
        <end position="161"/>
    </location>
</feature>
<feature type="signal peptide" evidence="1">
    <location>
        <begin position="1"/>
        <end position="29"/>
    </location>
</feature>
<dbReference type="InterPro" id="IPR000772">
    <property type="entry name" value="Ricin_B_lectin"/>
</dbReference>
<feature type="chain" id="PRO_5045826522" description="Ricin B lectin domain-containing protein" evidence="1">
    <location>
        <begin position="30"/>
        <end position="168"/>
    </location>
</feature>
<dbReference type="Pfam" id="PF00652">
    <property type="entry name" value="Ricin_B_lectin"/>
    <property type="match status" value="1"/>
</dbReference>
<gene>
    <name evidence="3" type="ORF">GCM10012285_36790</name>
</gene>
<comment type="caution">
    <text evidence="3">The sequence shown here is derived from an EMBL/GenBank/DDBJ whole genome shotgun (WGS) entry which is preliminary data.</text>
</comment>
<accession>A0ABQ2JN47</accession>
<organism evidence="3 4">
    <name type="scientific">Streptomyces kronopolitis</name>
    <dbReference type="NCBI Taxonomy" id="1612435"/>
    <lineage>
        <taxon>Bacteria</taxon>
        <taxon>Bacillati</taxon>
        <taxon>Actinomycetota</taxon>
        <taxon>Actinomycetes</taxon>
        <taxon>Kitasatosporales</taxon>
        <taxon>Streptomycetaceae</taxon>
        <taxon>Streptomyces</taxon>
    </lineage>
</organism>
<name>A0ABQ2JN47_9ACTN</name>
<dbReference type="InterPro" id="IPR006311">
    <property type="entry name" value="TAT_signal"/>
</dbReference>
<evidence type="ECO:0000256" key="1">
    <source>
        <dbReference type="SAM" id="SignalP"/>
    </source>
</evidence>
<dbReference type="EMBL" id="BMND01000015">
    <property type="protein sequence ID" value="GGN49077.1"/>
    <property type="molecule type" value="Genomic_DNA"/>
</dbReference>
<sequence>MTARRALISLVTTALTVSALALAGAPAQAAGATNIRIWGSSHCLDSDVNNAARLQMWSCDSGSDEKWLTEYWGSGQYRFINQRTGRCITAPSGLAPGSITLSPCDPVVSTRAAQLWHAHATKPGDPAVAMWQSAESGLCMTTPSVGNHTLPKTLGCDASDRYDWWEQR</sequence>
<dbReference type="SUPFAM" id="SSF50370">
    <property type="entry name" value="Ricin B-like lectins"/>
    <property type="match status" value="1"/>
</dbReference>
<dbReference type="Gene3D" id="2.80.10.50">
    <property type="match status" value="1"/>
</dbReference>
<evidence type="ECO:0000313" key="3">
    <source>
        <dbReference type="EMBL" id="GGN49077.1"/>
    </source>
</evidence>
<dbReference type="InterPro" id="IPR035992">
    <property type="entry name" value="Ricin_B-like_lectins"/>
</dbReference>
<proteinExistence type="predicted"/>
<dbReference type="PROSITE" id="PS50231">
    <property type="entry name" value="RICIN_B_LECTIN"/>
    <property type="match status" value="1"/>
</dbReference>
<evidence type="ECO:0000259" key="2">
    <source>
        <dbReference type="Pfam" id="PF00652"/>
    </source>
</evidence>
<evidence type="ECO:0000313" key="4">
    <source>
        <dbReference type="Proteomes" id="UP000600080"/>
    </source>
</evidence>